<evidence type="ECO:0000256" key="1">
    <source>
        <dbReference type="SAM" id="Phobius"/>
    </source>
</evidence>
<dbReference type="NCBIfam" id="NF033631">
    <property type="entry name" value="SLATT_5"/>
    <property type="match status" value="1"/>
</dbReference>
<evidence type="ECO:0000313" key="3">
    <source>
        <dbReference type="EMBL" id="MFC0225295.1"/>
    </source>
</evidence>
<organism evidence="3 4">
    <name type="scientific">Serratia aquatilis</name>
    <dbReference type="NCBI Taxonomy" id="1737515"/>
    <lineage>
        <taxon>Bacteria</taxon>
        <taxon>Pseudomonadati</taxon>
        <taxon>Pseudomonadota</taxon>
        <taxon>Gammaproteobacteria</taxon>
        <taxon>Enterobacterales</taxon>
        <taxon>Yersiniaceae</taxon>
        <taxon>Serratia</taxon>
    </lineage>
</organism>
<keyword evidence="1" id="KW-0472">Membrane</keyword>
<dbReference type="InterPro" id="IPR041115">
    <property type="entry name" value="SLATT_5"/>
</dbReference>
<keyword evidence="1" id="KW-0812">Transmembrane</keyword>
<dbReference type="RefSeq" id="WP_380672467.1">
    <property type="nucleotide sequence ID" value="NZ_CP173186.1"/>
</dbReference>
<dbReference type="EMBL" id="JBHLXG010000003">
    <property type="protein sequence ID" value="MFC0225295.1"/>
    <property type="molecule type" value="Genomic_DNA"/>
</dbReference>
<name>A0ABV6E8G4_9GAMM</name>
<feature type="domain" description="SMODS and SLOG-associating 2TM effector" evidence="2">
    <location>
        <begin position="2"/>
        <end position="177"/>
    </location>
</feature>
<protein>
    <submittedName>
        <fullName evidence="3">SLATT domain-containing protein</fullName>
    </submittedName>
</protein>
<reference evidence="3 4" key="1">
    <citation type="submission" date="2024-09" db="EMBL/GenBank/DDBJ databases">
        <authorList>
            <person name="Sun Q."/>
            <person name="Mori K."/>
        </authorList>
    </citation>
    <scope>NUCLEOTIDE SEQUENCE [LARGE SCALE GENOMIC DNA]</scope>
    <source>
        <strain evidence="3 4">CCM 8626</strain>
    </source>
</reference>
<dbReference type="Proteomes" id="UP001589792">
    <property type="component" value="Unassembled WGS sequence"/>
</dbReference>
<evidence type="ECO:0000313" key="4">
    <source>
        <dbReference type="Proteomes" id="UP001589792"/>
    </source>
</evidence>
<comment type="caution">
    <text evidence="3">The sequence shown here is derived from an EMBL/GenBank/DDBJ whole genome shotgun (WGS) entry which is preliminary data.</text>
</comment>
<feature type="transmembrane region" description="Helical" evidence="1">
    <location>
        <begin position="161"/>
        <end position="185"/>
    </location>
</feature>
<keyword evidence="4" id="KW-1185">Reference proteome</keyword>
<feature type="transmembrane region" description="Helical" evidence="1">
    <location>
        <begin position="54"/>
        <end position="74"/>
    </location>
</feature>
<gene>
    <name evidence="3" type="ORF">ACFFJ3_02030</name>
</gene>
<proteinExistence type="predicted"/>
<evidence type="ECO:0000259" key="2">
    <source>
        <dbReference type="Pfam" id="PF18160"/>
    </source>
</evidence>
<feature type="transmembrane region" description="Helical" evidence="1">
    <location>
        <begin position="26"/>
        <end position="47"/>
    </location>
</feature>
<accession>A0ABV6E8G4</accession>
<dbReference type="Pfam" id="PF18160">
    <property type="entry name" value="SLATT_5"/>
    <property type="match status" value="1"/>
</dbReference>
<keyword evidence="1" id="KW-1133">Transmembrane helix</keyword>
<sequence>MSLSDRVWWTKKSRTQAEKRLLSNDFYSQVILLWYSIFLVFYSIYGLKSASESQLFSVVMVALSVLVLCATLFVSNRSFKERSMLIKQCYEQLSIIYNKSSKPNYNECDLEIEYQNILSICENHKDIDYKCAVFNEYYCTPKAKRDGLTKTPTCVININVLFYYLFRCIVVMFLFVFPIGIFCFLR</sequence>